<dbReference type="Proteomes" id="UP000006039">
    <property type="component" value="Unassembled WGS sequence"/>
</dbReference>
<proteinExistence type="predicted"/>
<keyword evidence="4" id="KW-1185">Reference proteome</keyword>
<dbReference type="RefSeq" id="XP_009218315.1">
    <property type="nucleotide sequence ID" value="XM_009220051.1"/>
</dbReference>
<evidence type="ECO:0000313" key="3">
    <source>
        <dbReference type="EnsemblFungi" id="EJT82306"/>
    </source>
</evidence>
<reference evidence="3" key="4">
    <citation type="journal article" date="2015" name="G3 (Bethesda)">
        <title>Genome sequences of three phytopathogenic species of the Magnaporthaceae family of fungi.</title>
        <authorList>
            <person name="Okagaki L.H."/>
            <person name="Nunes C.C."/>
            <person name="Sailsbery J."/>
            <person name="Clay B."/>
            <person name="Brown D."/>
            <person name="John T."/>
            <person name="Oh Y."/>
            <person name="Young N."/>
            <person name="Fitzgerald M."/>
            <person name="Haas B.J."/>
            <person name="Zeng Q."/>
            <person name="Young S."/>
            <person name="Adiconis X."/>
            <person name="Fan L."/>
            <person name="Levin J.Z."/>
            <person name="Mitchell T.K."/>
            <person name="Okubara P.A."/>
            <person name="Farman M.L."/>
            <person name="Kohn L.M."/>
            <person name="Birren B."/>
            <person name="Ma L.-J."/>
            <person name="Dean R.A."/>
        </authorList>
    </citation>
    <scope>NUCLEOTIDE SEQUENCE</scope>
    <source>
        <strain evidence="3">R3-111a-1</strain>
    </source>
</reference>
<dbReference type="HOGENOM" id="CLU_1532647_0_0_1"/>
<dbReference type="AlphaFoldDB" id="J3NLX5"/>
<evidence type="ECO:0000313" key="4">
    <source>
        <dbReference type="Proteomes" id="UP000006039"/>
    </source>
</evidence>
<dbReference type="EnsemblFungi" id="EJT82306">
    <property type="protein sequence ID" value="EJT82306"/>
    <property type="gene ID" value="GGTG_02280"/>
</dbReference>
<reference evidence="2" key="2">
    <citation type="submission" date="2010-07" db="EMBL/GenBank/DDBJ databases">
        <authorList>
            <consortium name="The Broad Institute Genome Sequencing Platform"/>
            <consortium name="Broad Institute Genome Sequencing Center for Infectious Disease"/>
            <person name="Ma L.-J."/>
            <person name="Dead R."/>
            <person name="Young S."/>
            <person name="Zeng Q."/>
            <person name="Koehrsen M."/>
            <person name="Alvarado L."/>
            <person name="Berlin A."/>
            <person name="Chapman S.B."/>
            <person name="Chen Z."/>
            <person name="Freedman E."/>
            <person name="Gellesch M."/>
            <person name="Goldberg J."/>
            <person name="Griggs A."/>
            <person name="Gujja S."/>
            <person name="Heilman E.R."/>
            <person name="Heiman D."/>
            <person name="Hepburn T."/>
            <person name="Howarth C."/>
            <person name="Jen D."/>
            <person name="Larson L."/>
            <person name="Mehta T."/>
            <person name="Neiman D."/>
            <person name="Pearson M."/>
            <person name="Roberts A."/>
            <person name="Saif S."/>
            <person name="Shea T."/>
            <person name="Shenoy N."/>
            <person name="Sisk P."/>
            <person name="Stolte C."/>
            <person name="Sykes S."/>
            <person name="Walk T."/>
            <person name="White J."/>
            <person name="Yandava C."/>
            <person name="Haas B."/>
            <person name="Nusbaum C."/>
            <person name="Birren B."/>
        </authorList>
    </citation>
    <scope>NUCLEOTIDE SEQUENCE</scope>
    <source>
        <strain evidence="2">R3-111a-1</strain>
    </source>
</reference>
<accession>J3NLX5</accession>
<reference evidence="4" key="1">
    <citation type="submission" date="2010-07" db="EMBL/GenBank/DDBJ databases">
        <title>The genome sequence of Gaeumannomyces graminis var. tritici strain R3-111a-1.</title>
        <authorList>
            <consortium name="The Broad Institute Genome Sequencing Platform"/>
            <person name="Ma L.-J."/>
            <person name="Dead R."/>
            <person name="Young S."/>
            <person name="Zeng Q."/>
            <person name="Koehrsen M."/>
            <person name="Alvarado L."/>
            <person name="Berlin A."/>
            <person name="Chapman S.B."/>
            <person name="Chen Z."/>
            <person name="Freedman E."/>
            <person name="Gellesch M."/>
            <person name="Goldberg J."/>
            <person name="Griggs A."/>
            <person name="Gujja S."/>
            <person name="Heilman E.R."/>
            <person name="Heiman D."/>
            <person name="Hepburn T."/>
            <person name="Howarth C."/>
            <person name="Jen D."/>
            <person name="Larson L."/>
            <person name="Mehta T."/>
            <person name="Neiman D."/>
            <person name="Pearson M."/>
            <person name="Roberts A."/>
            <person name="Saif S."/>
            <person name="Shea T."/>
            <person name="Shenoy N."/>
            <person name="Sisk P."/>
            <person name="Stolte C."/>
            <person name="Sykes S."/>
            <person name="Walk T."/>
            <person name="White J."/>
            <person name="Yandava C."/>
            <person name="Haas B."/>
            <person name="Nusbaum C."/>
            <person name="Birren B."/>
        </authorList>
    </citation>
    <scope>NUCLEOTIDE SEQUENCE [LARGE SCALE GENOMIC DNA]</scope>
    <source>
        <strain evidence="4">R3-111a-1</strain>
    </source>
</reference>
<evidence type="ECO:0000313" key="2">
    <source>
        <dbReference type="EMBL" id="EJT82306.1"/>
    </source>
</evidence>
<dbReference type="EMBL" id="GL385395">
    <property type="protein sequence ID" value="EJT82306.1"/>
    <property type="molecule type" value="Genomic_DNA"/>
</dbReference>
<evidence type="ECO:0000256" key="1">
    <source>
        <dbReference type="SAM" id="MobiDB-lite"/>
    </source>
</evidence>
<dbReference type="GeneID" id="20342738"/>
<reference evidence="2" key="3">
    <citation type="submission" date="2010-09" db="EMBL/GenBank/DDBJ databases">
        <title>Annotation of Gaeumannomyces graminis var. tritici R3-111a-1.</title>
        <authorList>
            <consortium name="The Broad Institute Genome Sequencing Platform"/>
            <person name="Ma L.-J."/>
            <person name="Dead R."/>
            <person name="Young S.K."/>
            <person name="Zeng Q."/>
            <person name="Gargeya S."/>
            <person name="Fitzgerald M."/>
            <person name="Haas B."/>
            <person name="Abouelleil A."/>
            <person name="Alvarado L."/>
            <person name="Arachchi H.M."/>
            <person name="Berlin A."/>
            <person name="Brown A."/>
            <person name="Chapman S.B."/>
            <person name="Chen Z."/>
            <person name="Dunbar C."/>
            <person name="Freedman E."/>
            <person name="Gearin G."/>
            <person name="Gellesch M."/>
            <person name="Goldberg J."/>
            <person name="Griggs A."/>
            <person name="Gujja S."/>
            <person name="Heiman D."/>
            <person name="Howarth C."/>
            <person name="Larson L."/>
            <person name="Lui A."/>
            <person name="MacDonald P.J.P."/>
            <person name="Mehta T."/>
            <person name="Montmayeur A."/>
            <person name="Murphy C."/>
            <person name="Neiman D."/>
            <person name="Pearson M."/>
            <person name="Priest M."/>
            <person name="Roberts A."/>
            <person name="Saif S."/>
            <person name="Shea T."/>
            <person name="Shenoy N."/>
            <person name="Sisk P."/>
            <person name="Stolte C."/>
            <person name="Sykes S."/>
            <person name="Yandava C."/>
            <person name="Wortman J."/>
            <person name="Nusbaum C."/>
            <person name="Birren B."/>
        </authorList>
    </citation>
    <scope>NUCLEOTIDE SEQUENCE</scope>
    <source>
        <strain evidence="2">R3-111a-1</strain>
    </source>
</reference>
<name>J3NLX5_GAET3</name>
<sequence length="175" mass="18030">MPHRADMHIIDVAGGCVEAAQRPADEHTPSPSPGCHLENGHPPKSPKPQATLGRKRDVLSGQGPKKGEAETVWNMRTARTASVQTDKVRVPGHNSLPSPENLACHVGARLLCSLGELAGAPNHGCGGDGGGGGLSSSGGGQADREFSKTRGNGEATLRRGLVRGCLLGATKDHCL</sequence>
<protein>
    <submittedName>
        <fullName evidence="2 3">Uncharacterized protein</fullName>
    </submittedName>
</protein>
<gene>
    <name evidence="3" type="primary">20342738</name>
    <name evidence="2" type="ORF">GGTG_02280</name>
</gene>
<feature type="region of interest" description="Disordered" evidence="1">
    <location>
        <begin position="20"/>
        <end position="95"/>
    </location>
</feature>
<reference evidence="3" key="5">
    <citation type="submission" date="2018-04" db="UniProtKB">
        <authorList>
            <consortium name="EnsemblFungi"/>
        </authorList>
    </citation>
    <scope>IDENTIFICATION</scope>
    <source>
        <strain evidence="3">R3-111a-1</strain>
    </source>
</reference>
<organism evidence="2">
    <name type="scientific">Gaeumannomyces tritici (strain R3-111a-1)</name>
    <name type="common">Wheat and barley take-all root rot fungus</name>
    <name type="synonym">Gaeumannomyces graminis var. tritici</name>
    <dbReference type="NCBI Taxonomy" id="644352"/>
    <lineage>
        <taxon>Eukaryota</taxon>
        <taxon>Fungi</taxon>
        <taxon>Dikarya</taxon>
        <taxon>Ascomycota</taxon>
        <taxon>Pezizomycotina</taxon>
        <taxon>Sordariomycetes</taxon>
        <taxon>Sordariomycetidae</taxon>
        <taxon>Magnaporthales</taxon>
        <taxon>Magnaporthaceae</taxon>
        <taxon>Gaeumannomyces</taxon>
    </lineage>
</organism>
<dbReference type="VEuPathDB" id="FungiDB:GGTG_02280"/>